<protein>
    <submittedName>
        <fullName evidence="1">Uncharacterized protein</fullName>
    </submittedName>
</protein>
<name>A0A066YX09_9ACTN</name>
<evidence type="ECO:0000313" key="2">
    <source>
        <dbReference type="Proteomes" id="UP000027178"/>
    </source>
</evidence>
<evidence type="ECO:0000313" key="1">
    <source>
        <dbReference type="EMBL" id="KDN85742.1"/>
    </source>
</evidence>
<dbReference type="Proteomes" id="UP000027178">
    <property type="component" value="Unassembled WGS sequence"/>
</dbReference>
<dbReference type="HOGENOM" id="CLU_3169129_0_0_11"/>
<dbReference type="EMBL" id="JNBY01000078">
    <property type="protein sequence ID" value="KDN85742.1"/>
    <property type="molecule type" value="Genomic_DNA"/>
</dbReference>
<accession>A0A066YX09</accession>
<reference evidence="1 2" key="1">
    <citation type="submission" date="2014-05" db="EMBL/GenBank/DDBJ databases">
        <title>Draft Genome Sequence of Kitasatospora cheerisanensis KCTC 2395.</title>
        <authorList>
            <person name="Nam D.H."/>
        </authorList>
    </citation>
    <scope>NUCLEOTIDE SEQUENCE [LARGE SCALE GENOMIC DNA]</scope>
    <source>
        <strain evidence="1 2">KCTC 2395</strain>
    </source>
</reference>
<comment type="caution">
    <text evidence="1">The sequence shown here is derived from an EMBL/GenBank/DDBJ whole genome shotgun (WGS) entry which is preliminary data.</text>
</comment>
<proteinExistence type="predicted"/>
<sequence length="47" mass="5078">MENMTAFETDLAALQELPELESVELGGHGSGCQFTCLLLTCLIFTLS</sequence>
<organism evidence="1 2">
    <name type="scientific">Kitasatospora cheerisanensis KCTC 2395</name>
    <dbReference type="NCBI Taxonomy" id="1348663"/>
    <lineage>
        <taxon>Bacteria</taxon>
        <taxon>Bacillati</taxon>
        <taxon>Actinomycetota</taxon>
        <taxon>Actinomycetes</taxon>
        <taxon>Kitasatosporales</taxon>
        <taxon>Streptomycetaceae</taxon>
        <taxon>Kitasatospora</taxon>
    </lineage>
</organism>
<gene>
    <name evidence="1" type="ORF">KCH_24000</name>
</gene>
<keyword evidence="2" id="KW-1185">Reference proteome</keyword>
<dbReference type="AlphaFoldDB" id="A0A066YX09"/>
<dbReference type="RefSeq" id="WP_157031998.1">
    <property type="nucleotide sequence ID" value="NZ_KK853997.1"/>
</dbReference>
<dbReference type="eggNOG" id="ENOG5032FZ2">
    <property type="taxonomic scope" value="Bacteria"/>
</dbReference>
<dbReference type="OrthoDB" id="3872924at2"/>
<dbReference type="PATRIC" id="fig|1348663.4.peg.2322"/>
<dbReference type="NCBIfam" id="NF038147">
    <property type="entry name" value="lanti_IV_venA"/>
    <property type="match status" value="1"/>
</dbReference>